<dbReference type="InterPro" id="IPR011992">
    <property type="entry name" value="EF-hand-dom_pair"/>
</dbReference>
<feature type="non-terminal residue" evidence="6">
    <location>
        <position position="1"/>
    </location>
</feature>
<dbReference type="Proteomes" id="UP000886611">
    <property type="component" value="Unassembled WGS sequence"/>
</dbReference>
<dbReference type="SUPFAM" id="SSF47473">
    <property type="entry name" value="EF-hand"/>
    <property type="match status" value="1"/>
</dbReference>
<dbReference type="GO" id="GO:0072686">
    <property type="term" value="C:mitotic spindle"/>
    <property type="evidence" value="ECO:0007669"/>
    <property type="project" value="TreeGrafter"/>
</dbReference>
<protein>
    <submittedName>
        <fullName evidence="6">EMAL2 protein</fullName>
    </submittedName>
</protein>
<dbReference type="InterPro" id="IPR015943">
    <property type="entry name" value="WD40/YVTN_repeat-like_dom_sf"/>
</dbReference>
<dbReference type="PROSITE" id="PS50082">
    <property type="entry name" value="WD_REPEATS_2"/>
    <property type="match status" value="1"/>
</dbReference>
<dbReference type="Pfam" id="PF03451">
    <property type="entry name" value="HELP"/>
    <property type="match status" value="1"/>
</dbReference>
<dbReference type="Pfam" id="PF23414">
    <property type="entry name" value="Beta-prop_EML_2"/>
    <property type="match status" value="1"/>
</dbReference>
<keyword evidence="2" id="KW-0677">Repeat</keyword>
<evidence type="ECO:0000313" key="7">
    <source>
        <dbReference type="Proteomes" id="UP000886611"/>
    </source>
</evidence>
<dbReference type="InterPro" id="IPR055442">
    <property type="entry name" value="Beta-prop_EML-like_2nd"/>
</dbReference>
<dbReference type="GO" id="GO:0005874">
    <property type="term" value="C:microtubule"/>
    <property type="evidence" value="ECO:0007669"/>
    <property type="project" value="UniProtKB-KW"/>
</dbReference>
<feature type="non-terminal residue" evidence="6">
    <location>
        <position position="912"/>
    </location>
</feature>
<dbReference type="Gene3D" id="1.10.238.10">
    <property type="entry name" value="EF-hand"/>
    <property type="match status" value="1"/>
</dbReference>
<dbReference type="GO" id="GO:0008017">
    <property type="term" value="F:microtubule binding"/>
    <property type="evidence" value="ECO:0007669"/>
    <property type="project" value="TreeGrafter"/>
</dbReference>
<keyword evidence="7" id="KW-1185">Reference proteome</keyword>
<dbReference type="InterPro" id="IPR055439">
    <property type="entry name" value="Beta-prop_EML_1st"/>
</dbReference>
<dbReference type="InterPro" id="IPR005108">
    <property type="entry name" value="HELP"/>
</dbReference>
<dbReference type="SUPFAM" id="SSF82171">
    <property type="entry name" value="DPP6 N-terminal domain-like"/>
    <property type="match status" value="1"/>
</dbReference>
<organism evidence="6 7">
    <name type="scientific">Polypterus senegalus</name>
    <name type="common">Senegal bichir</name>
    <dbReference type="NCBI Taxonomy" id="55291"/>
    <lineage>
        <taxon>Eukaryota</taxon>
        <taxon>Metazoa</taxon>
        <taxon>Chordata</taxon>
        <taxon>Craniata</taxon>
        <taxon>Vertebrata</taxon>
        <taxon>Euteleostomi</taxon>
        <taxon>Actinopterygii</taxon>
        <taxon>Polypteriformes</taxon>
        <taxon>Polypteridae</taxon>
        <taxon>Polypterus</taxon>
    </lineage>
</organism>
<dbReference type="AlphaFoldDB" id="A0A8X7XQ08"/>
<sequence>MTRPTFEMLCGFISPDVAPITGCHRPPVPTQKRIAIALYKMATCAVYRVKKTQTKDSIKSPEDAPGPVSKDKNGFVTIAIHAKPGSKQNAVTGRDSVQRSKTSKWQQFNFQHADDQELITKIEKIFLNHDLDFEIEELRKKIKERERGQNLISKKELTKICLEIGVPLHGSSLNQLLSRCDDENNGMVNWPEFLQFLAAALEGAQETLKSSVQPDLRADASSLLQIWDKTADYSGVESVESELDGSVLTYCVPEKFQCPGPWLKTPPHCRLELEWVYGIGGPDCGSNLLCSKSGKLVYFISCIGVVFNVTEKTQKHYCEHTAKITSLALHPDGDTAATGQAEQKNNILGKAHVRVWHLESLQTLHVIGMHTFMSSVTSIGFSYSQALLVAIDSRRVQLMAVWDLSMACMVAKCKIGTAEQSTQVTNVRFGMKNAGSLLTAGEEHLVWWTIDRETGRIVESQKADYQKESQPKCITCVLYSEKGDLITGDSNGNVYVWPSGSNTISHFIRQAHEGPILSLCLHQNMLLTTARDDNVLVWHWGKTFECFRLLKIPVSEGGVYQIAVAEDALYMATVNGSILQADISSLNSHSAPIVLCDKAITVGHSDSVLALAVDAKPHPDCRLFVSAGFDGALHVYNAQSKECLARHCFRKSVICCVSASLAERLIAVISKERDLTVFHVSVQDTPISLQKAATFRKIAPSPPLCMQFSPCGKKLALACADMSIYVFLLTRCNNTEVHVDAFQSLKGHTSRITGLDWTADEGNHGFHILRSSSTDGEHKIWNTDTGEEVENAMLWKDANWASETSTTGFTKKGLLHSLPRHEVAVGVDVSSSSSCLVVATLSGKLFLFRHPLLHSNGEFDTYCCGTNAAAVRFLHGGSHLIVIGGKDCAITQWKMATKDCDLEYSCNYANIR</sequence>
<feature type="repeat" description="WD" evidence="3">
    <location>
        <begin position="745"/>
        <end position="791"/>
    </location>
</feature>
<feature type="domain" description="EML-like first beta-propeller" evidence="4">
    <location>
        <begin position="313"/>
        <end position="580"/>
    </location>
</feature>
<dbReference type="InterPro" id="IPR001680">
    <property type="entry name" value="WD40_rpt"/>
</dbReference>
<dbReference type="Pfam" id="PF23409">
    <property type="entry name" value="Beta-prop_EML"/>
    <property type="match status" value="1"/>
</dbReference>
<comment type="caution">
    <text evidence="6">The sequence shown here is derived from an EMBL/GenBank/DDBJ whole genome shotgun (WGS) entry which is preliminary data.</text>
</comment>
<dbReference type="SMART" id="SM00320">
    <property type="entry name" value="WD40"/>
    <property type="match status" value="10"/>
</dbReference>
<accession>A0A8X7XQ08</accession>
<evidence type="ECO:0000256" key="2">
    <source>
        <dbReference type="ARBA" id="ARBA00022737"/>
    </source>
</evidence>
<dbReference type="EMBL" id="JAATIS010000094">
    <property type="protein sequence ID" value="KAG2470845.1"/>
    <property type="molecule type" value="Genomic_DNA"/>
</dbReference>
<evidence type="ECO:0000259" key="4">
    <source>
        <dbReference type="Pfam" id="PF23409"/>
    </source>
</evidence>
<dbReference type="PANTHER" id="PTHR13720">
    <property type="entry name" value="WD-40 REPEAT PROTEIN"/>
    <property type="match status" value="1"/>
</dbReference>
<evidence type="ECO:0000256" key="3">
    <source>
        <dbReference type="PROSITE-ProRule" id="PRU00221"/>
    </source>
</evidence>
<proteinExistence type="predicted"/>
<dbReference type="GO" id="GO:0000226">
    <property type="term" value="P:microtubule cytoskeleton organization"/>
    <property type="evidence" value="ECO:0007669"/>
    <property type="project" value="TreeGrafter"/>
</dbReference>
<dbReference type="InterPro" id="IPR050630">
    <property type="entry name" value="WD_repeat_EMAP"/>
</dbReference>
<evidence type="ECO:0000313" key="6">
    <source>
        <dbReference type="EMBL" id="KAG2470845.1"/>
    </source>
</evidence>
<name>A0A8X7XQ08_POLSE</name>
<dbReference type="SUPFAM" id="SSF50978">
    <property type="entry name" value="WD40 repeat-like"/>
    <property type="match status" value="2"/>
</dbReference>
<dbReference type="Gene3D" id="2.130.10.10">
    <property type="entry name" value="YVTN repeat-like/Quinoprotein amine dehydrogenase"/>
    <property type="match status" value="2"/>
</dbReference>
<keyword evidence="1 3" id="KW-0853">WD repeat</keyword>
<gene>
    <name evidence="6" type="primary">Eml2</name>
    <name evidence="6" type="ORF">GTO96_0005959</name>
</gene>
<dbReference type="InterPro" id="IPR036322">
    <property type="entry name" value="WD40_repeat_dom_sf"/>
</dbReference>
<reference evidence="6 7" key="1">
    <citation type="journal article" date="2021" name="Cell">
        <title>Tracing the genetic footprints of vertebrate landing in non-teleost ray-finned fishes.</title>
        <authorList>
            <person name="Bi X."/>
            <person name="Wang K."/>
            <person name="Yang L."/>
            <person name="Pan H."/>
            <person name="Jiang H."/>
            <person name="Wei Q."/>
            <person name="Fang M."/>
            <person name="Yu H."/>
            <person name="Zhu C."/>
            <person name="Cai Y."/>
            <person name="He Y."/>
            <person name="Gan X."/>
            <person name="Zeng H."/>
            <person name="Yu D."/>
            <person name="Zhu Y."/>
            <person name="Jiang H."/>
            <person name="Qiu Q."/>
            <person name="Yang H."/>
            <person name="Zhang Y.E."/>
            <person name="Wang W."/>
            <person name="Zhu M."/>
            <person name="He S."/>
            <person name="Zhang G."/>
        </authorList>
    </citation>
    <scope>NUCLEOTIDE SEQUENCE [LARGE SCALE GENOMIC DNA]</scope>
    <source>
        <strain evidence="6">Bchr_013</strain>
    </source>
</reference>
<evidence type="ECO:0000259" key="5">
    <source>
        <dbReference type="Pfam" id="PF23414"/>
    </source>
</evidence>
<dbReference type="PANTHER" id="PTHR13720:SF58">
    <property type="entry name" value="HELP DOMAIN-CONTAINING PROTEIN"/>
    <property type="match status" value="1"/>
</dbReference>
<evidence type="ECO:0000256" key="1">
    <source>
        <dbReference type="ARBA" id="ARBA00022574"/>
    </source>
</evidence>
<feature type="domain" description="EML-like second beta-propeller" evidence="5">
    <location>
        <begin position="618"/>
        <end position="895"/>
    </location>
</feature>